<keyword evidence="4 8" id="KW-0067">ATP-binding</keyword>
<keyword evidence="7 8" id="KW-0413">Isomerase</keyword>
<dbReference type="RefSeq" id="WP_163655105.1">
    <property type="nucleotide sequence ID" value="NZ_JAAGRN010000006.1"/>
</dbReference>
<comment type="miscellaneous">
    <text evidence="8">Few gyrases are as efficient as E.coli at forming negative supercoils. Not all organisms have 2 type II topoisomerases; in organisms with a single type II topoisomerase this enzyme also has to decatenate newly replicated chromosomes.</text>
</comment>
<dbReference type="GO" id="GO:0006265">
    <property type="term" value="P:DNA topological change"/>
    <property type="evidence" value="ECO:0007669"/>
    <property type="project" value="UniProtKB-UniRule"/>
</dbReference>
<dbReference type="InterPro" id="IPR035516">
    <property type="entry name" value="Gyrase/topoIV_suA_C"/>
</dbReference>
<dbReference type="CDD" id="cd00187">
    <property type="entry name" value="TOP4c"/>
    <property type="match status" value="1"/>
</dbReference>
<evidence type="ECO:0000256" key="6">
    <source>
        <dbReference type="ARBA" id="ARBA00023125"/>
    </source>
</evidence>
<name>A0A6B2R0M1_9BURK</name>
<dbReference type="GO" id="GO:0034335">
    <property type="term" value="F:DNA negative supercoiling activity"/>
    <property type="evidence" value="ECO:0007669"/>
    <property type="project" value="UniProtKB-ARBA"/>
</dbReference>
<dbReference type="EC" id="5.6.2.2" evidence="8"/>
<keyword evidence="6 8" id="KW-0238">DNA-binding</keyword>
<dbReference type="FunFam" id="2.120.10.90:FF:000004">
    <property type="entry name" value="DNA gyrase subunit A"/>
    <property type="match status" value="1"/>
</dbReference>
<dbReference type="PANTHER" id="PTHR43493:SF5">
    <property type="entry name" value="DNA GYRASE SUBUNIT A, CHLOROPLASTIC_MITOCHONDRIAL"/>
    <property type="match status" value="1"/>
</dbReference>
<dbReference type="GO" id="GO:0003677">
    <property type="term" value="F:DNA binding"/>
    <property type="evidence" value="ECO:0007669"/>
    <property type="project" value="UniProtKB-UniRule"/>
</dbReference>
<dbReference type="GO" id="GO:0005524">
    <property type="term" value="F:ATP binding"/>
    <property type="evidence" value="ECO:0007669"/>
    <property type="project" value="UniProtKB-UniRule"/>
</dbReference>
<organism evidence="12">
    <name type="scientific">Sheuella amnicola</name>
    <dbReference type="NCBI Taxonomy" id="2707330"/>
    <lineage>
        <taxon>Bacteria</taxon>
        <taxon>Pseudomonadati</taxon>
        <taxon>Pseudomonadota</taxon>
        <taxon>Betaproteobacteria</taxon>
        <taxon>Burkholderiales</taxon>
        <taxon>Alcaligenaceae</taxon>
        <taxon>Sheuella</taxon>
    </lineage>
</organism>
<evidence type="ECO:0000256" key="9">
    <source>
        <dbReference type="PROSITE-ProRule" id="PRU01384"/>
    </source>
</evidence>
<dbReference type="Gene3D" id="1.10.268.10">
    <property type="entry name" value="Topoisomerase, domain 3"/>
    <property type="match status" value="1"/>
</dbReference>
<comment type="caution">
    <text evidence="12">The sequence shown here is derived from an EMBL/GenBank/DDBJ whole genome shotgun (WGS) entry which is preliminary data.</text>
</comment>
<evidence type="ECO:0000256" key="8">
    <source>
        <dbReference type="HAMAP-Rule" id="MF_01897"/>
    </source>
</evidence>
<keyword evidence="3 8" id="KW-0547">Nucleotide-binding</keyword>
<dbReference type="Pfam" id="PF03989">
    <property type="entry name" value="DNA_gyraseA_C"/>
    <property type="match status" value="6"/>
</dbReference>
<dbReference type="SMART" id="SM00434">
    <property type="entry name" value="TOP4c"/>
    <property type="match status" value="1"/>
</dbReference>
<feature type="domain" description="Topo IIA-type catalytic" evidence="11">
    <location>
        <begin position="34"/>
        <end position="544"/>
    </location>
</feature>
<gene>
    <name evidence="8 12" type="primary">gyrA</name>
    <name evidence="12" type="ORF">G3I67_10600</name>
</gene>
<feature type="compositionally biased region" description="Acidic residues" evidence="10">
    <location>
        <begin position="854"/>
        <end position="863"/>
    </location>
</feature>
<sequence length="878" mass="97341">MDSFAKETLPISLEEEMRRSYLDYAMSVIVGRALPDVRDGLKPVHRRVLYAMHELNNDWNRAYKKSARIVGDVIGKYHPHGDQAVYDTIVRMAQDFSLRYMLVDGQGNFGSVDGDSAAAMRYTEIRLAKIAHELLTDIDQETVDFGPNYDGSENEPLLLPSRLPNLLVNGSSGIAVGMATNIPPHNLAEVVDGCLYCLRNPGCSVDELIELIPAPDFPTGGIIYGIVGVREGYRTGRGRVIMRAKTHFEDMEKGNRQQIVVDALPYQVNKKTLQERIAELVNDKKIEGISDIRDESDKDGMRLVIELKRGEVPEVVLNNLYKHTQLQDTFGMNLVALVDGQPRLLNLKQMVEYFLSHRREVVTRRTVFQLRKARERGHVLEGLAVALANIDEFIAIIKAAPTPPVARQDLMDKAWDSSLVREMLSRADAQAVGGRAAYRPDNLPDKFGLQGDGLYRLSETQAQEILNMRLQRLTGLEQDKIVGEYKSVMDMISDLLDILAKPERITAIIGDELQAIKTEFSTNAKDTRRSDIELNATELDTEDLITPADMVVTLSHAGYIKSQPLSEYRAQRRGGRGKQAAATKEDDWIDQLFVANTHNYLLCFSDRGRVYWLKVWEVPQGTRSSRGKPIVNMFPLVDGEKITVVLPIKEFSDVQTVFMATSRGTVKKTPLSDFSNPRKAGIIAVDLDEGDFLIGAELTDGKHDVMLFSDSGKAVRFDENDVRPMGRNARGVRGMMLEEGQSVIAMLVSGDESQTVLTATQNGFGKRTPITEYTRHGRGTKGMIAIQTSARNGKVVGAVLANSTDEIMLITTGGVLVRTRVAEIREMGRATQGVTLINVDDGSMLSGVRRVVESDADGEDTESDVTGTDTTDESASES</sequence>
<dbReference type="InterPro" id="IPR013760">
    <property type="entry name" value="Topo_IIA-like_dom_sf"/>
</dbReference>
<keyword evidence="8" id="KW-0963">Cytoplasm</keyword>
<evidence type="ECO:0000259" key="11">
    <source>
        <dbReference type="PROSITE" id="PS52040"/>
    </source>
</evidence>
<comment type="similarity">
    <text evidence="2 8">Belongs to the type II topoisomerase GyrA/ParC subunit family.</text>
</comment>
<evidence type="ECO:0000256" key="4">
    <source>
        <dbReference type="ARBA" id="ARBA00022840"/>
    </source>
</evidence>
<dbReference type="InterPro" id="IPR006691">
    <property type="entry name" value="GyrA/parC_rep"/>
</dbReference>
<dbReference type="PANTHER" id="PTHR43493">
    <property type="entry name" value="DNA GYRASE/TOPOISOMERASE SUBUNIT A"/>
    <property type="match status" value="1"/>
</dbReference>
<comment type="catalytic activity">
    <reaction evidence="1 8 9">
        <text>ATP-dependent breakage, passage and rejoining of double-stranded DNA.</text>
        <dbReference type="EC" id="5.6.2.2"/>
    </reaction>
</comment>
<dbReference type="SUPFAM" id="SSF101904">
    <property type="entry name" value="GyrA/ParC C-terminal domain-like"/>
    <property type="match status" value="1"/>
</dbReference>
<dbReference type="Gene3D" id="3.30.1360.40">
    <property type="match status" value="1"/>
</dbReference>
<evidence type="ECO:0000256" key="2">
    <source>
        <dbReference type="ARBA" id="ARBA00008263"/>
    </source>
</evidence>
<dbReference type="Pfam" id="PF00521">
    <property type="entry name" value="DNA_topoisoIV"/>
    <property type="match status" value="1"/>
</dbReference>
<keyword evidence="5 8" id="KW-0799">Topoisomerase</keyword>
<evidence type="ECO:0000313" key="12">
    <source>
        <dbReference type="EMBL" id="NDY83683.1"/>
    </source>
</evidence>
<dbReference type="InterPro" id="IPR002205">
    <property type="entry name" value="Topo_IIA_dom_A"/>
</dbReference>
<dbReference type="HAMAP" id="MF_01897">
    <property type="entry name" value="GyrA"/>
    <property type="match status" value="1"/>
</dbReference>
<dbReference type="PROSITE" id="PS52040">
    <property type="entry name" value="TOPO_IIA"/>
    <property type="match status" value="1"/>
</dbReference>
<protein>
    <recommendedName>
        <fullName evidence="8">DNA gyrase subunit A</fullName>
        <ecNumber evidence="8">5.6.2.2</ecNumber>
    </recommendedName>
</protein>
<dbReference type="InterPro" id="IPR013758">
    <property type="entry name" value="Topo_IIA_A/C_ab"/>
</dbReference>
<dbReference type="EMBL" id="JAAGRN010000006">
    <property type="protein sequence ID" value="NDY83683.1"/>
    <property type="molecule type" value="Genomic_DNA"/>
</dbReference>
<proteinExistence type="inferred from homology"/>
<feature type="region of interest" description="Disordered" evidence="10">
    <location>
        <begin position="852"/>
        <end position="878"/>
    </location>
</feature>
<evidence type="ECO:0000256" key="5">
    <source>
        <dbReference type="ARBA" id="ARBA00023029"/>
    </source>
</evidence>
<evidence type="ECO:0000256" key="1">
    <source>
        <dbReference type="ARBA" id="ARBA00000185"/>
    </source>
</evidence>
<dbReference type="InterPro" id="IPR013757">
    <property type="entry name" value="Topo_IIA_A_a_sf"/>
</dbReference>
<dbReference type="NCBIfam" id="NF004043">
    <property type="entry name" value="PRK05560.1"/>
    <property type="match status" value="1"/>
</dbReference>
<dbReference type="InterPro" id="IPR050220">
    <property type="entry name" value="Type_II_DNA_Topoisomerases"/>
</dbReference>
<dbReference type="NCBIfam" id="NF004044">
    <property type="entry name" value="PRK05561.1"/>
    <property type="match status" value="1"/>
</dbReference>
<comment type="subunit">
    <text evidence="8">Heterotetramer, composed of two GyrA and two GyrB chains. In the heterotetramer, GyrA contains the active site tyrosine that forms a transient covalent intermediate with DNA, while GyrB binds cofactors and catalyzes ATP hydrolysis.</text>
</comment>
<dbReference type="SUPFAM" id="SSF56719">
    <property type="entry name" value="Type II DNA topoisomerase"/>
    <property type="match status" value="1"/>
</dbReference>
<dbReference type="GO" id="GO:0005737">
    <property type="term" value="C:cytoplasm"/>
    <property type="evidence" value="ECO:0007669"/>
    <property type="project" value="UniProtKB-SubCell"/>
</dbReference>
<accession>A0A6B2R0M1</accession>
<evidence type="ECO:0000256" key="3">
    <source>
        <dbReference type="ARBA" id="ARBA00022741"/>
    </source>
</evidence>
<dbReference type="Gene3D" id="2.120.10.90">
    <property type="entry name" value="DNA gyrase/topoisomerase IV, subunit A, C-terminal"/>
    <property type="match status" value="1"/>
</dbReference>
<dbReference type="FunFam" id="3.30.1360.40:FF:000002">
    <property type="entry name" value="DNA gyrase subunit A"/>
    <property type="match status" value="1"/>
</dbReference>
<dbReference type="AlphaFoldDB" id="A0A6B2R0M1"/>
<comment type="subcellular location">
    <subcellularLocation>
        <location evidence="8">Cytoplasm</location>
    </subcellularLocation>
</comment>
<dbReference type="Gene3D" id="3.90.199.10">
    <property type="entry name" value="Topoisomerase II, domain 5"/>
    <property type="match status" value="1"/>
</dbReference>
<dbReference type="GO" id="GO:0006261">
    <property type="term" value="P:DNA-templated DNA replication"/>
    <property type="evidence" value="ECO:0007669"/>
    <property type="project" value="UniProtKB-UniRule"/>
</dbReference>
<feature type="active site" description="O-(5'-phospho-DNA)-tyrosine intermediate" evidence="8 9">
    <location>
        <position position="122"/>
    </location>
</feature>
<dbReference type="GO" id="GO:0009330">
    <property type="term" value="C:DNA topoisomerase type II (double strand cut, ATP-hydrolyzing) complex"/>
    <property type="evidence" value="ECO:0007669"/>
    <property type="project" value="TreeGrafter"/>
</dbReference>
<dbReference type="InterPro" id="IPR005743">
    <property type="entry name" value="GyrA"/>
</dbReference>
<comment type="function">
    <text evidence="8">A type II topoisomerase that negatively supercoils closed circular double-stranded (ds) DNA in an ATP-dependent manner to modulate DNA topology and maintain chromosomes in an underwound state. Negative supercoiling favors strand separation, and DNA replication, transcription, recombination and repair, all of which involve strand separation. Also able to catalyze the interconversion of other topological isomers of dsDNA rings, including catenanes and knotted rings. Type II topoisomerases break and join 2 DNA strands simultaneously in an ATP-dependent manner.</text>
</comment>
<dbReference type="GO" id="GO:0005694">
    <property type="term" value="C:chromosome"/>
    <property type="evidence" value="ECO:0007669"/>
    <property type="project" value="InterPro"/>
</dbReference>
<dbReference type="FunFam" id="3.90.199.10:FF:000001">
    <property type="entry name" value="DNA gyrase subunit A"/>
    <property type="match status" value="1"/>
</dbReference>
<evidence type="ECO:0000256" key="7">
    <source>
        <dbReference type="ARBA" id="ARBA00023235"/>
    </source>
</evidence>
<evidence type="ECO:0000256" key="10">
    <source>
        <dbReference type="SAM" id="MobiDB-lite"/>
    </source>
</evidence>
<feature type="short sequence motif" description="GyrA-box" evidence="8">
    <location>
        <begin position="571"/>
        <end position="577"/>
    </location>
</feature>
<dbReference type="NCBIfam" id="TIGR01063">
    <property type="entry name" value="gyrA"/>
    <property type="match status" value="1"/>
</dbReference>
<reference evidence="12" key="1">
    <citation type="submission" date="2020-02" db="EMBL/GenBank/DDBJ databases">
        <authorList>
            <person name="Chen W.-M."/>
        </authorList>
    </citation>
    <scope>NUCLEOTIDE SEQUENCE</scope>
    <source>
        <strain evidence="12">NBD-18</strain>
    </source>
</reference>